<evidence type="ECO:0000313" key="2">
    <source>
        <dbReference type="EMBL" id="PYH97117.1"/>
    </source>
</evidence>
<dbReference type="VEuPathDB" id="FungiDB:BO71DRAFT_481563"/>
<keyword evidence="3" id="KW-1185">Reference proteome</keyword>
<dbReference type="EMBL" id="KZ825829">
    <property type="protein sequence ID" value="PYH97117.1"/>
    <property type="molecule type" value="Genomic_DNA"/>
</dbReference>
<accession>A0A319DSS8</accession>
<name>A0A319DSS8_9EURO</name>
<proteinExistence type="predicted"/>
<organism evidence="2 3">
    <name type="scientific">Aspergillus ellipticus CBS 707.79</name>
    <dbReference type="NCBI Taxonomy" id="1448320"/>
    <lineage>
        <taxon>Eukaryota</taxon>
        <taxon>Fungi</taxon>
        <taxon>Dikarya</taxon>
        <taxon>Ascomycota</taxon>
        <taxon>Pezizomycotina</taxon>
        <taxon>Eurotiomycetes</taxon>
        <taxon>Eurotiomycetidae</taxon>
        <taxon>Eurotiales</taxon>
        <taxon>Aspergillaceae</taxon>
        <taxon>Aspergillus</taxon>
        <taxon>Aspergillus subgen. Circumdati</taxon>
    </lineage>
</organism>
<dbReference type="Proteomes" id="UP000247810">
    <property type="component" value="Unassembled WGS sequence"/>
</dbReference>
<protein>
    <submittedName>
        <fullName evidence="2">Uncharacterized protein</fullName>
    </submittedName>
</protein>
<reference evidence="2 3" key="1">
    <citation type="submission" date="2018-02" db="EMBL/GenBank/DDBJ databases">
        <title>The genomes of Aspergillus section Nigri reveals drivers in fungal speciation.</title>
        <authorList>
            <consortium name="DOE Joint Genome Institute"/>
            <person name="Vesth T.C."/>
            <person name="Nybo J."/>
            <person name="Theobald S."/>
            <person name="Brandl J."/>
            <person name="Frisvad J.C."/>
            <person name="Nielsen K.F."/>
            <person name="Lyhne E.K."/>
            <person name="Kogle M.E."/>
            <person name="Kuo A."/>
            <person name="Riley R."/>
            <person name="Clum A."/>
            <person name="Nolan M."/>
            <person name="Lipzen A."/>
            <person name="Salamov A."/>
            <person name="Henrissat B."/>
            <person name="Wiebenga A."/>
            <person name="De vries R.P."/>
            <person name="Grigoriev I.V."/>
            <person name="Mortensen U.H."/>
            <person name="Andersen M.R."/>
            <person name="Baker S.E."/>
        </authorList>
    </citation>
    <scope>NUCLEOTIDE SEQUENCE [LARGE SCALE GENOMIC DNA]</scope>
    <source>
        <strain evidence="2 3">CBS 707.79</strain>
    </source>
</reference>
<dbReference type="AlphaFoldDB" id="A0A319DSS8"/>
<feature type="region of interest" description="Disordered" evidence="1">
    <location>
        <begin position="103"/>
        <end position="123"/>
    </location>
</feature>
<sequence length="153" mass="16618">MLATDASRRACTPNSCSGTSHFQLRSPILDGCRSQNTYDRPISAEVTESQGLGMVDMAPVYRGLPMPSVVSHASPGTTRAYQSLLDCLSPKPLETAAGALRQAARSTRDNESGVTDMTMPGKLWSRPERHRSEIKAIPAVMQCSFNETRTAME</sequence>
<evidence type="ECO:0000313" key="3">
    <source>
        <dbReference type="Proteomes" id="UP000247810"/>
    </source>
</evidence>
<gene>
    <name evidence="2" type="ORF">BO71DRAFT_481563</name>
</gene>
<evidence type="ECO:0000256" key="1">
    <source>
        <dbReference type="SAM" id="MobiDB-lite"/>
    </source>
</evidence>